<sequence length="139" mass="14437">MTNRIRIASGVSSPFRVSVAGVDVNGATFDGLLFDGNQMPLRVYAAGYVSAAVEPVAGIMGTPGPFGPTTPAGTYPLFAIAWRAIRTNTTLTLRTVGPDGGGAFDASNRLHALTFRPPGGVVGDLPNTLINYLIFRNAG</sequence>
<organism evidence="1 2">
    <name type="scientific">Nitrobacter winogradskyi</name>
    <name type="common">Nitrobacter agilis</name>
    <dbReference type="NCBI Taxonomy" id="913"/>
    <lineage>
        <taxon>Bacteria</taxon>
        <taxon>Pseudomonadati</taxon>
        <taxon>Pseudomonadota</taxon>
        <taxon>Alphaproteobacteria</taxon>
        <taxon>Hyphomicrobiales</taxon>
        <taxon>Nitrobacteraceae</taxon>
        <taxon>Nitrobacter</taxon>
    </lineage>
</organism>
<keyword evidence="2" id="KW-1185">Reference proteome</keyword>
<dbReference type="EMBL" id="JALJZS010000001">
    <property type="protein sequence ID" value="MCP1998773.1"/>
    <property type="molecule type" value="Genomic_DNA"/>
</dbReference>
<comment type="caution">
    <text evidence="1">The sequence shown here is derived from an EMBL/GenBank/DDBJ whole genome shotgun (WGS) entry which is preliminary data.</text>
</comment>
<evidence type="ECO:0000313" key="2">
    <source>
        <dbReference type="Proteomes" id="UP001205486"/>
    </source>
</evidence>
<reference evidence="1" key="1">
    <citation type="submission" date="2022-03" db="EMBL/GenBank/DDBJ databases">
        <title>Interactions between chemoautotrophic and heterotrophic bacteria.</title>
        <authorList>
            <person name="Santoro A."/>
        </authorList>
    </citation>
    <scope>NUCLEOTIDE SEQUENCE</scope>
    <source>
        <strain evidence="1">Nb-106</strain>
    </source>
</reference>
<protein>
    <submittedName>
        <fullName evidence="1">Uncharacterized protein</fullName>
    </submittedName>
</protein>
<gene>
    <name evidence="1" type="ORF">J2S34_001195</name>
</gene>
<name>A0ACC6AGA1_NITWI</name>
<dbReference type="Proteomes" id="UP001205486">
    <property type="component" value="Unassembled WGS sequence"/>
</dbReference>
<accession>A0ACC6AGA1</accession>
<evidence type="ECO:0000313" key="1">
    <source>
        <dbReference type="EMBL" id="MCP1998773.1"/>
    </source>
</evidence>
<proteinExistence type="predicted"/>